<dbReference type="EMBL" id="BLAU01000001">
    <property type="protein sequence ID" value="GET22785.1"/>
    <property type="molecule type" value="Genomic_DNA"/>
</dbReference>
<reference evidence="1 2" key="1">
    <citation type="submission" date="2019-10" db="EMBL/GenBank/DDBJ databases">
        <title>Prolixibacter strains distinguished by the presence of nitrate reductase genes were adept at nitrate-dependent anaerobic corrosion of metallic iron and carbon steel.</title>
        <authorList>
            <person name="Iino T."/>
            <person name="Shono N."/>
            <person name="Ito K."/>
            <person name="Nakamura R."/>
            <person name="Sueoka K."/>
            <person name="Harayama S."/>
            <person name="Ohkuma M."/>
        </authorList>
    </citation>
    <scope>NUCLEOTIDE SEQUENCE [LARGE SCALE GENOMIC DNA]</scope>
    <source>
        <strain evidence="1 2">MIC1-1</strain>
    </source>
</reference>
<sequence>MVAKNPENIPILQYGDILTEKKAPGVKLSSVTQPEMSLVSCLTSFLSFSMFLAQEQRKKHALFRKLNRDRHNKR</sequence>
<accession>A0ABQ0ZNA7</accession>
<dbReference type="Proteomes" id="UP000396862">
    <property type="component" value="Unassembled WGS sequence"/>
</dbReference>
<comment type="caution">
    <text evidence="1">The sequence shown here is derived from an EMBL/GenBank/DDBJ whole genome shotgun (WGS) entry which is preliminary data.</text>
</comment>
<name>A0ABQ0ZNA7_9BACT</name>
<evidence type="ECO:0000313" key="1">
    <source>
        <dbReference type="EMBL" id="GET22785.1"/>
    </source>
</evidence>
<keyword evidence="2" id="KW-1185">Reference proteome</keyword>
<gene>
    <name evidence="1" type="ORF">JCM18694_30310</name>
</gene>
<proteinExistence type="predicted"/>
<organism evidence="1 2">
    <name type="scientific">Prolixibacter denitrificans</name>
    <dbReference type="NCBI Taxonomy" id="1541063"/>
    <lineage>
        <taxon>Bacteria</taxon>
        <taxon>Pseudomonadati</taxon>
        <taxon>Bacteroidota</taxon>
        <taxon>Bacteroidia</taxon>
        <taxon>Marinilabiliales</taxon>
        <taxon>Prolixibacteraceae</taxon>
        <taxon>Prolixibacter</taxon>
    </lineage>
</organism>
<evidence type="ECO:0000313" key="2">
    <source>
        <dbReference type="Proteomes" id="UP000396862"/>
    </source>
</evidence>
<protein>
    <submittedName>
        <fullName evidence="1">Uncharacterized protein</fullName>
    </submittedName>
</protein>